<name>A0A6H1ZFA3_9ZZZZ</name>
<dbReference type="EMBL" id="MT144781">
    <property type="protein sequence ID" value="QJH99302.1"/>
    <property type="molecule type" value="Genomic_DNA"/>
</dbReference>
<gene>
    <name evidence="1" type="ORF">TM448A00285_0048</name>
    <name evidence="2" type="ORF">TM448B01549_0003</name>
</gene>
<proteinExistence type="predicted"/>
<reference evidence="1" key="1">
    <citation type="submission" date="2020-03" db="EMBL/GenBank/DDBJ databases">
        <title>The deep terrestrial virosphere.</title>
        <authorList>
            <person name="Holmfeldt K."/>
            <person name="Nilsson E."/>
            <person name="Simone D."/>
            <person name="Lopez-Fernandez M."/>
            <person name="Wu X."/>
            <person name="de Brujin I."/>
            <person name="Lundin D."/>
            <person name="Andersson A."/>
            <person name="Bertilsson S."/>
            <person name="Dopson M."/>
        </authorList>
    </citation>
    <scope>NUCLEOTIDE SEQUENCE</scope>
    <source>
        <strain evidence="1">TM448A00285</strain>
        <strain evidence="2">TM448B01549</strain>
    </source>
</reference>
<dbReference type="EMBL" id="MT143998">
    <property type="protein sequence ID" value="QJA45870.1"/>
    <property type="molecule type" value="Genomic_DNA"/>
</dbReference>
<evidence type="ECO:0000313" key="1">
    <source>
        <dbReference type="EMBL" id="QJA45870.1"/>
    </source>
</evidence>
<accession>A0A6H1ZFA3</accession>
<sequence>MTSLVNIADVRVLVKTSLSDANLQAVIDRVEAEITARIGAPQNDQGTVEAATTLEGEGILLFLPTDIASVVSIVEDGSALAATEYRVWAGGQIERLPEVSYWGRRNVVTYCPADDRALRKQVIIEVVRLDVERTAMKHESVAGEYAYDAPDWDVARRKQFKRLEFQAI</sequence>
<dbReference type="AlphaFoldDB" id="A0A6H1ZFA3"/>
<protein>
    <submittedName>
        <fullName evidence="1">Uncharacterized protein</fullName>
    </submittedName>
</protein>
<evidence type="ECO:0000313" key="2">
    <source>
        <dbReference type="EMBL" id="QJH99302.1"/>
    </source>
</evidence>
<organism evidence="1">
    <name type="scientific">viral metagenome</name>
    <dbReference type="NCBI Taxonomy" id="1070528"/>
    <lineage>
        <taxon>unclassified sequences</taxon>
        <taxon>metagenomes</taxon>
        <taxon>organismal metagenomes</taxon>
    </lineage>
</organism>